<dbReference type="PANTHER" id="PTHR38696:SF1">
    <property type="entry name" value="MEDIATOR OF RNA POLYMERASE II TRANSCRIPTION SUBUNIT 13"/>
    <property type="match status" value="1"/>
</dbReference>
<dbReference type="Proteomes" id="UP001309876">
    <property type="component" value="Unassembled WGS sequence"/>
</dbReference>
<dbReference type="EMBL" id="JAVRRJ010000005">
    <property type="protein sequence ID" value="KAK5084432.1"/>
    <property type="molecule type" value="Genomic_DNA"/>
</dbReference>
<reference evidence="2 3" key="1">
    <citation type="submission" date="2023-08" db="EMBL/GenBank/DDBJ databases">
        <title>Black Yeasts Isolated from many extreme environments.</title>
        <authorList>
            <person name="Coleine C."/>
            <person name="Stajich J.E."/>
            <person name="Selbmann L."/>
        </authorList>
    </citation>
    <scope>NUCLEOTIDE SEQUENCE [LARGE SCALE GENOMIC DNA]</scope>
    <source>
        <strain evidence="2 3">CCFEE 5910</strain>
    </source>
</reference>
<name>A0AAN7Y5I4_9EURO</name>
<protein>
    <submittedName>
        <fullName evidence="2">Uncharacterized protein</fullName>
    </submittedName>
</protein>
<gene>
    <name evidence="2" type="ORF">LTR05_005508</name>
</gene>
<keyword evidence="3" id="KW-1185">Reference proteome</keyword>
<sequence>MEKQQPPTYTPRVDRPDRADESLRSNQAEKQTSPETADGQPQNHASTPPAPTFQSKFASLSLHQHDRIRLLQFPDSAANTVRQAIQKSWPQGIQDQRHIHNSLELKLKGLPWLGPGSDAMHARRLMRTIFEDLFDAGWVLSLSTDVSKRNRDKDTLIFRQQIPPAKPRDWICVAFSKKDRLRVMDAPEELLDAIYEGIRDVIQEKVSHQMKGVWEVKLRGWPWAAISGDDVMKARGLLLRLFAILESHGFTVYASIDQKADLDSEKGETDTWHCCRPKDWEIGAPVYHW</sequence>
<dbReference type="AlphaFoldDB" id="A0AAN7Y5I4"/>
<evidence type="ECO:0000313" key="3">
    <source>
        <dbReference type="Proteomes" id="UP001309876"/>
    </source>
</evidence>
<comment type="caution">
    <text evidence="2">The sequence shown here is derived from an EMBL/GenBank/DDBJ whole genome shotgun (WGS) entry which is preliminary data.</text>
</comment>
<feature type="region of interest" description="Disordered" evidence="1">
    <location>
        <begin position="1"/>
        <end position="53"/>
    </location>
</feature>
<dbReference type="PANTHER" id="PTHR38696">
    <property type="entry name" value="MEDIATOR OF RNA POLYMERASE II TRANSCRIPTION SUBUNIT 13"/>
    <property type="match status" value="1"/>
</dbReference>
<feature type="compositionally biased region" description="Basic and acidic residues" evidence="1">
    <location>
        <begin position="12"/>
        <end position="23"/>
    </location>
</feature>
<proteinExistence type="predicted"/>
<organism evidence="2 3">
    <name type="scientific">Lithohypha guttulata</name>
    <dbReference type="NCBI Taxonomy" id="1690604"/>
    <lineage>
        <taxon>Eukaryota</taxon>
        <taxon>Fungi</taxon>
        <taxon>Dikarya</taxon>
        <taxon>Ascomycota</taxon>
        <taxon>Pezizomycotina</taxon>
        <taxon>Eurotiomycetes</taxon>
        <taxon>Chaetothyriomycetidae</taxon>
        <taxon>Chaetothyriales</taxon>
        <taxon>Trichomeriaceae</taxon>
        <taxon>Lithohypha</taxon>
    </lineage>
</organism>
<accession>A0AAN7Y5I4</accession>
<evidence type="ECO:0000256" key="1">
    <source>
        <dbReference type="SAM" id="MobiDB-lite"/>
    </source>
</evidence>
<evidence type="ECO:0000313" key="2">
    <source>
        <dbReference type="EMBL" id="KAK5084432.1"/>
    </source>
</evidence>
<feature type="compositionally biased region" description="Polar residues" evidence="1">
    <location>
        <begin position="24"/>
        <end position="53"/>
    </location>
</feature>